<organism evidence="1 2">
    <name type="scientific">Mycteria americana</name>
    <name type="common">Wood stork</name>
    <dbReference type="NCBI Taxonomy" id="33587"/>
    <lineage>
        <taxon>Eukaryota</taxon>
        <taxon>Metazoa</taxon>
        <taxon>Chordata</taxon>
        <taxon>Craniata</taxon>
        <taxon>Vertebrata</taxon>
        <taxon>Euteleostomi</taxon>
        <taxon>Archelosauria</taxon>
        <taxon>Archosauria</taxon>
        <taxon>Dinosauria</taxon>
        <taxon>Saurischia</taxon>
        <taxon>Theropoda</taxon>
        <taxon>Coelurosauria</taxon>
        <taxon>Aves</taxon>
        <taxon>Neognathae</taxon>
        <taxon>Neoaves</taxon>
        <taxon>Aequornithes</taxon>
        <taxon>Ciconiiformes</taxon>
        <taxon>Ciconiidae</taxon>
        <taxon>Mycteria</taxon>
    </lineage>
</organism>
<comment type="caution">
    <text evidence="1">The sequence shown here is derived from an EMBL/GenBank/DDBJ whole genome shotgun (WGS) entry which is preliminary data.</text>
</comment>
<name>A0AAN7N323_MYCAM</name>
<dbReference type="EMBL" id="JAUNZN010000009">
    <property type="protein sequence ID" value="KAK4816821.1"/>
    <property type="molecule type" value="Genomic_DNA"/>
</dbReference>
<dbReference type="Proteomes" id="UP001333110">
    <property type="component" value="Unassembled WGS sequence"/>
</dbReference>
<accession>A0AAN7N323</accession>
<keyword evidence="2" id="KW-1185">Reference proteome</keyword>
<sequence>MATWATGSIHSWRQAHLDSSPILGFASHNYLVPFQVSSPLLPSIVQKNRQGHQAKEECTLSKFADDTKQGGVTDTPEGRAATQRDLDRLEKWAYRDLMKFNKGKSQVVYLQRNNSMHQYRLGANCLESSFAENNLWVQVNNKLTMSTPSNVPLEQRKPMASWLALGGLLPAGR</sequence>
<proteinExistence type="predicted"/>
<reference evidence="1 2" key="1">
    <citation type="journal article" date="2023" name="J. Hered.">
        <title>Chromosome-level genome of the wood stork (Mycteria americana) provides insight into avian chromosome evolution.</title>
        <authorList>
            <person name="Flamio R. Jr."/>
            <person name="Ramstad K.M."/>
        </authorList>
    </citation>
    <scope>NUCLEOTIDE SEQUENCE [LARGE SCALE GENOMIC DNA]</scope>
    <source>
        <strain evidence="1">JAX WOST 10</strain>
    </source>
</reference>
<protein>
    <recommendedName>
        <fullName evidence="3">Rna-directed dna polymerase from mobile element jockey-like</fullName>
    </recommendedName>
</protein>
<evidence type="ECO:0000313" key="1">
    <source>
        <dbReference type="EMBL" id="KAK4816821.1"/>
    </source>
</evidence>
<dbReference type="AlphaFoldDB" id="A0AAN7N323"/>
<evidence type="ECO:0000313" key="2">
    <source>
        <dbReference type="Proteomes" id="UP001333110"/>
    </source>
</evidence>
<dbReference type="PANTHER" id="PTHR33332">
    <property type="entry name" value="REVERSE TRANSCRIPTASE DOMAIN-CONTAINING PROTEIN"/>
    <property type="match status" value="1"/>
</dbReference>
<gene>
    <name evidence="1" type="ORF">QYF61_023885</name>
</gene>
<evidence type="ECO:0008006" key="3">
    <source>
        <dbReference type="Google" id="ProtNLM"/>
    </source>
</evidence>